<evidence type="ECO:0000313" key="4">
    <source>
        <dbReference type="EMBL" id="CUO16845.1"/>
    </source>
</evidence>
<proteinExistence type="predicted"/>
<dbReference type="InterPro" id="IPR039532">
    <property type="entry name" value="TetR_C_Firmicutes"/>
</dbReference>
<evidence type="ECO:0000256" key="1">
    <source>
        <dbReference type="ARBA" id="ARBA00023125"/>
    </source>
</evidence>
<dbReference type="OrthoDB" id="9810250at2"/>
<feature type="domain" description="HTH tetR-type" evidence="3">
    <location>
        <begin position="10"/>
        <end position="70"/>
    </location>
</feature>
<reference evidence="4 5" key="1">
    <citation type="submission" date="2015-09" db="EMBL/GenBank/DDBJ databases">
        <authorList>
            <consortium name="Pathogen Informatics"/>
        </authorList>
    </citation>
    <scope>NUCLEOTIDE SEQUENCE [LARGE SCALE GENOMIC DNA]</scope>
    <source>
        <strain evidence="4 5">2789STDY5834856</strain>
    </source>
</reference>
<dbReference type="PANTHER" id="PTHR43479">
    <property type="entry name" value="ACREF/ENVCD OPERON REPRESSOR-RELATED"/>
    <property type="match status" value="1"/>
</dbReference>
<evidence type="ECO:0000313" key="5">
    <source>
        <dbReference type="Proteomes" id="UP000095594"/>
    </source>
</evidence>
<sequence>MNTKNNKRFHDTEIRMEAAMLEIMKNTEFEKITVKKICEKAEVNRSTFYAHFIDIYDMIDKMEKELSKELLNQYSAYSELQVFSEESFIPFLRHIKKHKYFYKINLQTRKDFPLKQGFERLWEVIKNICIQNGITSDEEIMYYLIYFQAGFTMTLKHWVDTYCKEDEAKLAKIIRKCIPSTLSS</sequence>
<dbReference type="PANTHER" id="PTHR43479:SF7">
    <property type="entry name" value="TETR-FAMILY TRANSCRIPTIONAL REGULATOR"/>
    <property type="match status" value="1"/>
</dbReference>
<dbReference type="InterPro" id="IPR050624">
    <property type="entry name" value="HTH-type_Tx_Regulator"/>
</dbReference>
<evidence type="ECO:0000256" key="2">
    <source>
        <dbReference type="PROSITE-ProRule" id="PRU00335"/>
    </source>
</evidence>
<dbReference type="PROSITE" id="PS50977">
    <property type="entry name" value="HTH_TETR_2"/>
    <property type="match status" value="1"/>
</dbReference>
<keyword evidence="1 2" id="KW-0238">DNA-binding</keyword>
<dbReference type="AlphaFoldDB" id="A0A174CYH3"/>
<evidence type="ECO:0000259" key="3">
    <source>
        <dbReference type="PROSITE" id="PS50977"/>
    </source>
</evidence>
<dbReference type="SUPFAM" id="SSF46689">
    <property type="entry name" value="Homeodomain-like"/>
    <property type="match status" value="1"/>
</dbReference>
<dbReference type="InterPro" id="IPR001647">
    <property type="entry name" value="HTH_TetR"/>
</dbReference>
<dbReference type="InterPro" id="IPR009057">
    <property type="entry name" value="Homeodomain-like_sf"/>
</dbReference>
<organism evidence="4 5">
    <name type="scientific">Clostridium disporicum</name>
    <dbReference type="NCBI Taxonomy" id="84024"/>
    <lineage>
        <taxon>Bacteria</taxon>
        <taxon>Bacillati</taxon>
        <taxon>Bacillota</taxon>
        <taxon>Clostridia</taxon>
        <taxon>Eubacteriales</taxon>
        <taxon>Clostridiaceae</taxon>
        <taxon>Clostridium</taxon>
    </lineage>
</organism>
<accession>A0A174CYH3</accession>
<dbReference type="Pfam" id="PF14278">
    <property type="entry name" value="TetR_C_8"/>
    <property type="match status" value="1"/>
</dbReference>
<dbReference type="EMBL" id="CYZX01000006">
    <property type="protein sequence ID" value="CUO16845.1"/>
    <property type="molecule type" value="Genomic_DNA"/>
</dbReference>
<name>A0A174CYH3_9CLOT</name>
<dbReference type="RefSeq" id="WP_055264594.1">
    <property type="nucleotide sequence ID" value="NZ_CABIXQ010000006.1"/>
</dbReference>
<feature type="DNA-binding region" description="H-T-H motif" evidence="2">
    <location>
        <begin position="33"/>
        <end position="52"/>
    </location>
</feature>
<dbReference type="Gene3D" id="1.10.357.10">
    <property type="entry name" value="Tetracycline Repressor, domain 2"/>
    <property type="match status" value="1"/>
</dbReference>
<dbReference type="Proteomes" id="UP000095594">
    <property type="component" value="Unassembled WGS sequence"/>
</dbReference>
<gene>
    <name evidence="4" type="ORF">ERS852471_01061</name>
</gene>
<protein>
    <submittedName>
        <fullName evidence="4">TetR family transcriptional regulator</fullName>
    </submittedName>
</protein>
<dbReference type="GO" id="GO:0003677">
    <property type="term" value="F:DNA binding"/>
    <property type="evidence" value="ECO:0007669"/>
    <property type="project" value="UniProtKB-UniRule"/>
</dbReference>